<feature type="compositionally biased region" description="Polar residues" evidence="5">
    <location>
        <begin position="94"/>
        <end position="105"/>
    </location>
</feature>
<dbReference type="GO" id="GO:0010073">
    <property type="term" value="P:meristem maintenance"/>
    <property type="evidence" value="ECO:0007669"/>
    <property type="project" value="InterPro"/>
</dbReference>
<keyword evidence="8" id="KW-1185">Reference proteome</keyword>
<gene>
    <name evidence="7" type="ORF">OLC1_LOCUS1917</name>
</gene>
<accession>A0AAV1C425</accession>
<keyword evidence="1" id="KW-0479">Metal-binding</keyword>
<feature type="region of interest" description="Disordered" evidence="5">
    <location>
        <begin position="94"/>
        <end position="165"/>
    </location>
</feature>
<dbReference type="SMART" id="SM00575">
    <property type="entry name" value="ZnF_PMZ"/>
    <property type="match status" value="1"/>
</dbReference>
<feature type="domain" description="SWIM-type" evidence="6">
    <location>
        <begin position="333"/>
        <end position="366"/>
    </location>
</feature>
<dbReference type="Proteomes" id="UP001161247">
    <property type="component" value="Chromosome 1"/>
</dbReference>
<evidence type="ECO:0000256" key="5">
    <source>
        <dbReference type="SAM" id="MobiDB-lite"/>
    </source>
</evidence>
<evidence type="ECO:0000313" key="8">
    <source>
        <dbReference type="Proteomes" id="UP001161247"/>
    </source>
</evidence>
<feature type="region of interest" description="Disordered" evidence="5">
    <location>
        <begin position="727"/>
        <end position="777"/>
    </location>
</feature>
<dbReference type="InterPro" id="IPR019557">
    <property type="entry name" value="AminoTfrase-like_pln_mobile"/>
</dbReference>
<protein>
    <submittedName>
        <fullName evidence="7">OLC1v1024196C1</fullName>
    </submittedName>
</protein>
<dbReference type="InterPro" id="IPR007527">
    <property type="entry name" value="Znf_SWIM"/>
</dbReference>
<feature type="compositionally biased region" description="Polar residues" evidence="5">
    <location>
        <begin position="727"/>
        <end position="747"/>
    </location>
</feature>
<reference evidence="7" key="1">
    <citation type="submission" date="2023-03" db="EMBL/GenBank/DDBJ databases">
        <authorList>
            <person name="Julca I."/>
        </authorList>
    </citation>
    <scope>NUCLEOTIDE SEQUENCE</scope>
</reference>
<evidence type="ECO:0000256" key="4">
    <source>
        <dbReference type="PROSITE-ProRule" id="PRU00325"/>
    </source>
</evidence>
<feature type="region of interest" description="Disordered" evidence="5">
    <location>
        <begin position="635"/>
        <end position="683"/>
    </location>
</feature>
<dbReference type="InterPro" id="IPR044824">
    <property type="entry name" value="MAIN-like"/>
</dbReference>
<evidence type="ECO:0000313" key="7">
    <source>
        <dbReference type="EMBL" id="CAI9089595.1"/>
    </source>
</evidence>
<dbReference type="GO" id="GO:0008270">
    <property type="term" value="F:zinc ion binding"/>
    <property type="evidence" value="ECO:0007669"/>
    <property type="project" value="UniProtKB-KW"/>
</dbReference>
<feature type="compositionally biased region" description="Basic and acidic residues" evidence="5">
    <location>
        <begin position="638"/>
        <end position="648"/>
    </location>
</feature>
<dbReference type="PANTHER" id="PTHR46033">
    <property type="entry name" value="PROTEIN MAIN-LIKE 2"/>
    <property type="match status" value="1"/>
</dbReference>
<keyword evidence="3" id="KW-0862">Zinc</keyword>
<dbReference type="Pfam" id="PF10536">
    <property type="entry name" value="PMD"/>
    <property type="match status" value="1"/>
</dbReference>
<proteinExistence type="predicted"/>
<dbReference type="PROSITE" id="PS50966">
    <property type="entry name" value="ZF_SWIM"/>
    <property type="match status" value="1"/>
</dbReference>
<sequence>MSFTETVKCEIILEYYLYNEPDGTITVQRDAPDGYLIFDRMLDFSELVDKVCGVMEVDREGLYIDFSLVWTERSGKELYPENVERTCHVYASSSGQDIGASTSGGRTVEDNEDGDEDGDEDEDKDEDADEDEDEDGGGVESSDDEYVPLDEDSNDDTDFESSSSVPYVFDDISGWDKTLEEVDCDGVKMWDGNPLTLGLDIHFANKPEAQAAVGEWNLVHGRTFRVKTSSKRTWYIECETCGPKYPKEHLHGYDCLWKARVLLQKATDTWKMVANIDMIQKCQTVLPPKPMKLYEEARKKSLRQKVNRFSKRNQKYEVVTIAPDNQPWKAEEKQVVLYANRECTCGRWQTFRFPCSHALRVARELGDDPFPLFDPCYTTHQWYQQFSGEFNLIMELRPKAKWQIRPDDTKLVHHAGRGRKRVNRKKGVMDYTSKSGQRRLQTCSLSYLERMFGFRFQTEESRLTSVSITEIKTHIENNPLTDLSPDDAHLQRARCFVGWLVGGLLFSNTTRNSFPLDLVHFLHTPEICSEYSWGSAALCYLYRSMSKSSLAASAKAITGCVILLQLWAWERILTVQPRYWVGISIYLIVHWARDPEYLLWYHQVTVKYVTDPTDSENARGFHGSAETLRLMTRPSNIHHPDLRGHEQSHIPFTGGSSHQSPHQSPLHSRQHSAHQSPHHSSPTQQAFYHFSAIRLMTQLRRHEEQGSSQTLGTPPLAKKSDFAVEIQQPSTSIFETENQEPETSVSNCEPEIPNEASEGSELDSRNDDLGNVNPEAF</sequence>
<name>A0AAV1C425_OLDCO</name>
<organism evidence="7 8">
    <name type="scientific">Oldenlandia corymbosa var. corymbosa</name>
    <dbReference type="NCBI Taxonomy" id="529605"/>
    <lineage>
        <taxon>Eukaryota</taxon>
        <taxon>Viridiplantae</taxon>
        <taxon>Streptophyta</taxon>
        <taxon>Embryophyta</taxon>
        <taxon>Tracheophyta</taxon>
        <taxon>Spermatophyta</taxon>
        <taxon>Magnoliopsida</taxon>
        <taxon>eudicotyledons</taxon>
        <taxon>Gunneridae</taxon>
        <taxon>Pentapetalae</taxon>
        <taxon>asterids</taxon>
        <taxon>lamiids</taxon>
        <taxon>Gentianales</taxon>
        <taxon>Rubiaceae</taxon>
        <taxon>Rubioideae</taxon>
        <taxon>Spermacoceae</taxon>
        <taxon>Hedyotis-Oldenlandia complex</taxon>
        <taxon>Oldenlandia</taxon>
    </lineage>
</organism>
<evidence type="ECO:0000259" key="6">
    <source>
        <dbReference type="PROSITE" id="PS50966"/>
    </source>
</evidence>
<feature type="compositionally biased region" description="Acidic residues" evidence="5">
    <location>
        <begin position="110"/>
        <end position="159"/>
    </location>
</feature>
<dbReference type="AlphaFoldDB" id="A0AAV1C425"/>
<evidence type="ECO:0000256" key="1">
    <source>
        <dbReference type="ARBA" id="ARBA00022723"/>
    </source>
</evidence>
<dbReference type="InterPro" id="IPR006564">
    <property type="entry name" value="Znf_PMZ"/>
</dbReference>
<evidence type="ECO:0000256" key="3">
    <source>
        <dbReference type="ARBA" id="ARBA00022833"/>
    </source>
</evidence>
<dbReference type="EMBL" id="OX459118">
    <property type="protein sequence ID" value="CAI9089595.1"/>
    <property type="molecule type" value="Genomic_DNA"/>
</dbReference>
<feature type="compositionally biased region" description="Low complexity" evidence="5">
    <location>
        <begin position="656"/>
        <end position="683"/>
    </location>
</feature>
<keyword evidence="2 4" id="KW-0863">Zinc-finger</keyword>
<evidence type="ECO:0000256" key="2">
    <source>
        <dbReference type="ARBA" id="ARBA00022771"/>
    </source>
</evidence>
<dbReference type="Pfam" id="PF04434">
    <property type="entry name" value="SWIM"/>
    <property type="match status" value="1"/>
</dbReference>
<dbReference type="PANTHER" id="PTHR46033:SF8">
    <property type="entry name" value="PROTEIN MAINTENANCE OF MERISTEMS-LIKE"/>
    <property type="match status" value="1"/>
</dbReference>